<gene>
    <name evidence="4" type="ORF">GCM10023342_30570</name>
</gene>
<sequence>MKASYIALAATLAATPVLAQEVDLPQADSDWYKAGQKRLDAELAQQPNTNTAKNVIIMIADGNGVATNYATRVFMGQQAGGYGDDYALPQEQFPSAGLVKTYNVNAQTPDSAGTGTAMMSGVKTDIGVLGVNANVNRGDCSTLPGNAVATASEVFTDLGKEVGIVTTTRVTHATPAAAYAHSVDRDFEASVPEGCSTQKDIADQLLEAMKAGRIDVAMGGGRRSFLPADATGDEGDDGRRQDGRNLIDAAKKMGAAYAWNAATAADLPTDGSAPILGLFESSHMAYEADREDEPSLSEMTRIALKNLQAKAGDNGFFMQIEGGRVDHANHGTNLARAVTDGAEFARTVALVDEMTNDEDTLIIVTADHSHGLAFNGYCGRGSNILGLCMQVNNEGIEALDEPNLAGDGKPYTAAVYGDGESSILAEGAPAGPDGGRPVVTQQEATALDYQQLALIPQDSESHSPADVAVYAKGPWSQLIDGQIEQNYLFNVMLHAATQ</sequence>
<keyword evidence="1" id="KW-0597">Phosphoprotein</keyword>
<dbReference type="InterPro" id="IPR017850">
    <property type="entry name" value="Alkaline_phosphatase_core_sf"/>
</dbReference>
<dbReference type="PRINTS" id="PR00113">
    <property type="entry name" value="ALKPHPHTASE"/>
</dbReference>
<comment type="caution">
    <text evidence="4">The sequence shown here is derived from an EMBL/GenBank/DDBJ whole genome shotgun (WGS) entry which is preliminary data.</text>
</comment>
<accession>A0ABP9RKQ2</accession>
<name>A0ABP9RKQ2_9GAMM</name>
<dbReference type="Proteomes" id="UP001500074">
    <property type="component" value="Unassembled WGS sequence"/>
</dbReference>
<dbReference type="EMBL" id="BAABKI010000045">
    <property type="protein sequence ID" value="GAA5179169.1"/>
    <property type="molecule type" value="Genomic_DNA"/>
</dbReference>
<evidence type="ECO:0000313" key="4">
    <source>
        <dbReference type="EMBL" id="GAA5179169.1"/>
    </source>
</evidence>
<keyword evidence="3" id="KW-0732">Signal</keyword>
<evidence type="ECO:0000256" key="3">
    <source>
        <dbReference type="SAM" id="SignalP"/>
    </source>
</evidence>
<comment type="similarity">
    <text evidence="2">Belongs to the alkaline phosphatase family.</text>
</comment>
<evidence type="ECO:0000256" key="2">
    <source>
        <dbReference type="RuleBase" id="RU003946"/>
    </source>
</evidence>
<dbReference type="RefSeq" id="WP_031385178.1">
    <property type="nucleotide sequence ID" value="NZ_BAABKI010000045.1"/>
</dbReference>
<dbReference type="Gene3D" id="3.40.720.10">
    <property type="entry name" value="Alkaline Phosphatase, subunit A"/>
    <property type="match status" value="1"/>
</dbReference>
<feature type="chain" id="PRO_5046658804" evidence="3">
    <location>
        <begin position="20"/>
        <end position="498"/>
    </location>
</feature>
<organism evidence="4 5">
    <name type="scientific">Modicisalibacter zincidurans</name>
    <dbReference type="NCBI Taxonomy" id="1178777"/>
    <lineage>
        <taxon>Bacteria</taxon>
        <taxon>Pseudomonadati</taxon>
        <taxon>Pseudomonadota</taxon>
        <taxon>Gammaproteobacteria</taxon>
        <taxon>Oceanospirillales</taxon>
        <taxon>Halomonadaceae</taxon>
        <taxon>Modicisalibacter</taxon>
    </lineage>
</organism>
<evidence type="ECO:0000256" key="1">
    <source>
        <dbReference type="ARBA" id="ARBA00022553"/>
    </source>
</evidence>
<evidence type="ECO:0000313" key="5">
    <source>
        <dbReference type="Proteomes" id="UP001500074"/>
    </source>
</evidence>
<dbReference type="CDD" id="cd16012">
    <property type="entry name" value="ALP"/>
    <property type="match status" value="1"/>
</dbReference>
<dbReference type="SUPFAM" id="SSF53649">
    <property type="entry name" value="Alkaline phosphatase-like"/>
    <property type="match status" value="1"/>
</dbReference>
<dbReference type="PANTHER" id="PTHR11596:SF5">
    <property type="entry name" value="ALKALINE PHOSPHATASE"/>
    <property type="match status" value="1"/>
</dbReference>
<proteinExistence type="inferred from homology"/>
<dbReference type="Pfam" id="PF00245">
    <property type="entry name" value="Alk_phosphatase"/>
    <property type="match status" value="1"/>
</dbReference>
<dbReference type="InterPro" id="IPR001952">
    <property type="entry name" value="Alkaline_phosphatase"/>
</dbReference>
<dbReference type="PANTHER" id="PTHR11596">
    <property type="entry name" value="ALKALINE PHOSPHATASE"/>
    <property type="match status" value="1"/>
</dbReference>
<dbReference type="SMART" id="SM00098">
    <property type="entry name" value="alkPPc"/>
    <property type="match status" value="1"/>
</dbReference>
<feature type="signal peptide" evidence="3">
    <location>
        <begin position="1"/>
        <end position="19"/>
    </location>
</feature>
<keyword evidence="5" id="KW-1185">Reference proteome</keyword>
<protein>
    <submittedName>
        <fullName evidence="4">Alkaline phosphatase</fullName>
    </submittedName>
</protein>
<reference evidence="5" key="1">
    <citation type="journal article" date="2019" name="Int. J. Syst. Evol. Microbiol.">
        <title>The Global Catalogue of Microorganisms (GCM) 10K type strain sequencing project: providing services to taxonomists for standard genome sequencing and annotation.</title>
        <authorList>
            <consortium name="The Broad Institute Genomics Platform"/>
            <consortium name="The Broad Institute Genome Sequencing Center for Infectious Disease"/>
            <person name="Wu L."/>
            <person name="Ma J."/>
        </authorList>
    </citation>
    <scope>NUCLEOTIDE SEQUENCE [LARGE SCALE GENOMIC DNA]</scope>
    <source>
        <strain evidence="5">JCM 18472</strain>
    </source>
</reference>